<evidence type="ECO:0000256" key="1">
    <source>
        <dbReference type="ARBA" id="ARBA00004123"/>
    </source>
</evidence>
<dbReference type="SUPFAM" id="SSF140718">
    <property type="entry name" value="Mediator hinge subcomplex-like"/>
    <property type="match status" value="1"/>
</dbReference>
<dbReference type="GeneID" id="85305536"/>
<dbReference type="InterPro" id="IPR044888">
    <property type="entry name" value="Mediatior_Med7_sf"/>
</dbReference>
<organism evidence="12 13">
    <name type="scientific">Phialemonium atrogriseum</name>
    <dbReference type="NCBI Taxonomy" id="1093897"/>
    <lineage>
        <taxon>Eukaryota</taxon>
        <taxon>Fungi</taxon>
        <taxon>Dikarya</taxon>
        <taxon>Ascomycota</taxon>
        <taxon>Pezizomycotina</taxon>
        <taxon>Sordariomycetes</taxon>
        <taxon>Sordariomycetidae</taxon>
        <taxon>Cephalothecales</taxon>
        <taxon>Cephalothecaceae</taxon>
        <taxon>Phialemonium</taxon>
    </lineage>
</organism>
<evidence type="ECO:0000313" key="13">
    <source>
        <dbReference type="Proteomes" id="UP001244011"/>
    </source>
</evidence>
<keyword evidence="6 10" id="KW-0010">Activator</keyword>
<feature type="region of interest" description="Disordered" evidence="11">
    <location>
        <begin position="214"/>
        <end position="253"/>
    </location>
</feature>
<comment type="similarity">
    <text evidence="2 10">Belongs to the Mediator complex subunit 7 family.</text>
</comment>
<dbReference type="GO" id="GO:0006357">
    <property type="term" value="P:regulation of transcription by RNA polymerase II"/>
    <property type="evidence" value="ECO:0007669"/>
    <property type="project" value="InterPro"/>
</dbReference>
<evidence type="ECO:0000256" key="5">
    <source>
        <dbReference type="ARBA" id="ARBA00023015"/>
    </source>
</evidence>
<evidence type="ECO:0000256" key="10">
    <source>
        <dbReference type="RuleBase" id="RU364060"/>
    </source>
</evidence>
<keyword evidence="7 10" id="KW-0804">Transcription</keyword>
<evidence type="ECO:0000256" key="9">
    <source>
        <dbReference type="ARBA" id="ARBA00025687"/>
    </source>
</evidence>
<dbReference type="GO" id="GO:0070847">
    <property type="term" value="C:core mediator complex"/>
    <property type="evidence" value="ECO:0007669"/>
    <property type="project" value="TreeGrafter"/>
</dbReference>
<evidence type="ECO:0000256" key="8">
    <source>
        <dbReference type="ARBA" id="ARBA00023242"/>
    </source>
</evidence>
<dbReference type="RefSeq" id="XP_060288217.1">
    <property type="nucleotide sequence ID" value="XM_060422349.1"/>
</dbReference>
<dbReference type="Gene3D" id="6.10.140.200">
    <property type="match status" value="1"/>
</dbReference>
<keyword evidence="5 10" id="KW-0805">Transcription regulation</keyword>
<evidence type="ECO:0000256" key="3">
    <source>
        <dbReference type="ARBA" id="ARBA00011837"/>
    </source>
</evidence>
<dbReference type="EMBL" id="MU838998">
    <property type="protein sequence ID" value="KAK1772004.1"/>
    <property type="molecule type" value="Genomic_DNA"/>
</dbReference>
<dbReference type="PANTHER" id="PTHR21428:SF11">
    <property type="entry name" value="MEDIATOR OF RNA POLYMERASE II TRANSCRIPTION SUBUNIT 7"/>
    <property type="match status" value="1"/>
</dbReference>
<evidence type="ECO:0000256" key="11">
    <source>
        <dbReference type="SAM" id="MobiDB-lite"/>
    </source>
</evidence>
<comment type="function">
    <text evidence="9">Component of the Mediator complex, a coactivator involved in the regulated transcription of nearly all RNA polymerase II-dependent genes. Mediator functions as a bridge to convey information from gene-specific regulatory proteins to the basal RNA polymerase II transcription machinery. Mediator is recruited to promoters by direct interactions with regulatory proteins and serves as a scaffold for the assembly of a functional preinitiation complex with RNA polymerase II and the general transcription factors.</text>
</comment>
<comment type="subcellular location">
    <subcellularLocation>
        <location evidence="1 10">Nucleus</location>
    </subcellularLocation>
</comment>
<evidence type="ECO:0000256" key="6">
    <source>
        <dbReference type="ARBA" id="ARBA00023159"/>
    </source>
</evidence>
<dbReference type="GO" id="GO:0003712">
    <property type="term" value="F:transcription coregulator activity"/>
    <property type="evidence" value="ECO:0007669"/>
    <property type="project" value="InterPro"/>
</dbReference>
<keyword evidence="13" id="KW-1185">Reference proteome</keyword>
<protein>
    <recommendedName>
        <fullName evidence="4 10">Mediator of RNA polymerase II transcription subunit 7</fullName>
    </recommendedName>
</protein>
<name>A0AAJ0FR43_9PEZI</name>
<dbReference type="Proteomes" id="UP001244011">
    <property type="component" value="Unassembled WGS sequence"/>
</dbReference>
<feature type="region of interest" description="Disordered" evidence="11">
    <location>
        <begin position="1"/>
        <end position="24"/>
    </location>
</feature>
<gene>
    <name evidence="12" type="ORF">QBC33DRAFT_172767</name>
</gene>
<dbReference type="PANTHER" id="PTHR21428">
    <property type="entry name" value="MEDIATOR OF RNA POLYMERASE II TRANSCRIPTION SUBUNIT 7"/>
    <property type="match status" value="1"/>
</dbReference>
<dbReference type="InterPro" id="IPR037212">
    <property type="entry name" value="Med7/Med21-like"/>
</dbReference>
<evidence type="ECO:0000256" key="7">
    <source>
        <dbReference type="ARBA" id="ARBA00023163"/>
    </source>
</evidence>
<proteinExistence type="inferred from homology"/>
<evidence type="ECO:0000313" key="12">
    <source>
        <dbReference type="EMBL" id="KAK1772004.1"/>
    </source>
</evidence>
<dbReference type="Pfam" id="PF05983">
    <property type="entry name" value="Med7"/>
    <property type="match status" value="1"/>
</dbReference>
<dbReference type="InterPro" id="IPR009244">
    <property type="entry name" value="Mediatior_Med7"/>
</dbReference>
<sequence>MAEPINEPSIVSSTFPDPPPFWQDFTPEKIERFESLKSRYANQQGLDAAAVIRVPDVPEDLVNLQPPAEPADRKWRLFGEVQTLDDELQSLETAGIDRLVPASESDQDGKHIDRAFALKRLAKSLLLNFLEWMGVMAIAPEQGSEKVSDLRTLLLNFHHILNEYRPHQAREQLIAMMQSQLDNKRAETAAIRSVVDKAKRVLEGLGSIEVARDGASAADTGGAKEAGRTAADHEGARRGREDAGWEAVDSDFA</sequence>
<feature type="compositionally biased region" description="Basic and acidic residues" evidence="11">
    <location>
        <begin position="225"/>
        <end position="243"/>
    </location>
</feature>
<dbReference type="GO" id="GO:0016592">
    <property type="term" value="C:mediator complex"/>
    <property type="evidence" value="ECO:0007669"/>
    <property type="project" value="InterPro"/>
</dbReference>
<dbReference type="AlphaFoldDB" id="A0AAJ0FR43"/>
<comment type="subunit">
    <text evidence="3 10">Component of the Mediator complex.</text>
</comment>
<reference evidence="12" key="1">
    <citation type="submission" date="2023-06" db="EMBL/GenBank/DDBJ databases">
        <title>Genome-scale phylogeny and comparative genomics of the fungal order Sordariales.</title>
        <authorList>
            <consortium name="Lawrence Berkeley National Laboratory"/>
            <person name="Hensen N."/>
            <person name="Bonometti L."/>
            <person name="Westerberg I."/>
            <person name="Brannstrom I.O."/>
            <person name="Guillou S."/>
            <person name="Cros-Aarteil S."/>
            <person name="Calhoun S."/>
            <person name="Haridas S."/>
            <person name="Kuo A."/>
            <person name="Mondo S."/>
            <person name="Pangilinan J."/>
            <person name="Riley R."/>
            <person name="Labutti K."/>
            <person name="Andreopoulos B."/>
            <person name="Lipzen A."/>
            <person name="Chen C."/>
            <person name="Yanf M."/>
            <person name="Daum C."/>
            <person name="Ng V."/>
            <person name="Clum A."/>
            <person name="Steindorff A."/>
            <person name="Ohm R."/>
            <person name="Martin F."/>
            <person name="Silar P."/>
            <person name="Natvig D."/>
            <person name="Lalanne C."/>
            <person name="Gautier V."/>
            <person name="Ament-Velasquez S.L."/>
            <person name="Kruys A."/>
            <person name="Hutchinson M.I."/>
            <person name="Powell A.J."/>
            <person name="Barry K."/>
            <person name="Miller A.N."/>
            <person name="Grigoriev I.V."/>
            <person name="Debuchy R."/>
            <person name="Gladieux P."/>
            <person name="Thoren M.H."/>
            <person name="Johannesson H."/>
        </authorList>
    </citation>
    <scope>NUCLEOTIDE SEQUENCE</scope>
    <source>
        <strain evidence="12">8032-3</strain>
    </source>
</reference>
<comment type="caution">
    <text evidence="12">The sequence shown here is derived from an EMBL/GenBank/DDBJ whole genome shotgun (WGS) entry which is preliminary data.</text>
</comment>
<keyword evidence="8 10" id="KW-0539">Nucleus</keyword>
<evidence type="ECO:0000256" key="4">
    <source>
        <dbReference type="ARBA" id="ARBA00020631"/>
    </source>
</evidence>
<dbReference type="Gene3D" id="6.10.140.1520">
    <property type="match status" value="1"/>
</dbReference>
<evidence type="ECO:0000256" key="2">
    <source>
        <dbReference type="ARBA" id="ARBA00009994"/>
    </source>
</evidence>
<accession>A0AAJ0FR43</accession>